<dbReference type="EMBL" id="JH711573">
    <property type="protein sequence ID" value="EIW86903.1"/>
    <property type="molecule type" value="Genomic_DNA"/>
</dbReference>
<name>A0A5M3N662_CONPW</name>
<dbReference type="GeneID" id="19209868"/>
<accession>A0A5M3N662</accession>
<protein>
    <submittedName>
        <fullName evidence="2">Uncharacterized protein</fullName>
    </submittedName>
</protein>
<feature type="compositionally biased region" description="Polar residues" evidence="1">
    <location>
        <begin position="601"/>
        <end position="616"/>
    </location>
</feature>
<feature type="compositionally biased region" description="Basic and acidic residues" evidence="1">
    <location>
        <begin position="104"/>
        <end position="113"/>
    </location>
</feature>
<reference evidence="3" key="1">
    <citation type="journal article" date="2012" name="Science">
        <title>The Paleozoic origin of enzymatic lignin decomposition reconstructed from 31 fungal genomes.</title>
        <authorList>
            <person name="Floudas D."/>
            <person name="Binder M."/>
            <person name="Riley R."/>
            <person name="Barry K."/>
            <person name="Blanchette R.A."/>
            <person name="Henrissat B."/>
            <person name="Martinez A.T."/>
            <person name="Otillar R."/>
            <person name="Spatafora J.W."/>
            <person name="Yadav J.S."/>
            <person name="Aerts A."/>
            <person name="Benoit I."/>
            <person name="Boyd A."/>
            <person name="Carlson A."/>
            <person name="Copeland A."/>
            <person name="Coutinho P.M."/>
            <person name="de Vries R.P."/>
            <person name="Ferreira P."/>
            <person name="Findley K."/>
            <person name="Foster B."/>
            <person name="Gaskell J."/>
            <person name="Glotzer D."/>
            <person name="Gorecki P."/>
            <person name="Heitman J."/>
            <person name="Hesse C."/>
            <person name="Hori C."/>
            <person name="Igarashi K."/>
            <person name="Jurgens J.A."/>
            <person name="Kallen N."/>
            <person name="Kersten P."/>
            <person name="Kohler A."/>
            <person name="Kuees U."/>
            <person name="Kumar T.K.A."/>
            <person name="Kuo A."/>
            <person name="LaButti K."/>
            <person name="Larrondo L.F."/>
            <person name="Lindquist E."/>
            <person name="Ling A."/>
            <person name="Lombard V."/>
            <person name="Lucas S."/>
            <person name="Lundell T."/>
            <person name="Martin R."/>
            <person name="McLaughlin D.J."/>
            <person name="Morgenstern I."/>
            <person name="Morin E."/>
            <person name="Murat C."/>
            <person name="Nagy L.G."/>
            <person name="Nolan M."/>
            <person name="Ohm R.A."/>
            <person name="Patyshakuliyeva A."/>
            <person name="Rokas A."/>
            <person name="Ruiz-Duenas F.J."/>
            <person name="Sabat G."/>
            <person name="Salamov A."/>
            <person name="Samejima M."/>
            <person name="Schmutz J."/>
            <person name="Slot J.C."/>
            <person name="St John F."/>
            <person name="Stenlid J."/>
            <person name="Sun H."/>
            <person name="Sun S."/>
            <person name="Syed K."/>
            <person name="Tsang A."/>
            <person name="Wiebenga A."/>
            <person name="Young D."/>
            <person name="Pisabarro A."/>
            <person name="Eastwood D.C."/>
            <person name="Martin F."/>
            <person name="Cullen D."/>
            <person name="Grigoriev I.V."/>
            <person name="Hibbett D.S."/>
        </authorList>
    </citation>
    <scope>NUCLEOTIDE SEQUENCE [LARGE SCALE GENOMIC DNA]</scope>
    <source>
        <strain evidence="3">RWD-64-598 SS2</strain>
    </source>
</reference>
<dbReference type="Proteomes" id="UP000053558">
    <property type="component" value="Unassembled WGS sequence"/>
</dbReference>
<feature type="compositionally biased region" description="Polar residues" evidence="1">
    <location>
        <begin position="166"/>
        <end position="176"/>
    </location>
</feature>
<feature type="compositionally biased region" description="Low complexity" evidence="1">
    <location>
        <begin position="526"/>
        <end position="537"/>
    </location>
</feature>
<dbReference type="KEGG" id="cput:CONPUDRAFT_79107"/>
<feature type="compositionally biased region" description="Polar residues" evidence="1">
    <location>
        <begin position="400"/>
        <end position="416"/>
    </location>
</feature>
<evidence type="ECO:0000313" key="3">
    <source>
        <dbReference type="Proteomes" id="UP000053558"/>
    </source>
</evidence>
<comment type="caution">
    <text evidence="2">The sequence shown here is derived from an EMBL/GenBank/DDBJ whole genome shotgun (WGS) entry which is preliminary data.</text>
</comment>
<feature type="region of interest" description="Disordered" evidence="1">
    <location>
        <begin position="516"/>
        <end position="616"/>
    </location>
</feature>
<feature type="compositionally biased region" description="Pro residues" evidence="1">
    <location>
        <begin position="575"/>
        <end position="587"/>
    </location>
</feature>
<dbReference type="OMA" id="TSTHERM"/>
<keyword evidence="3" id="KW-1185">Reference proteome</keyword>
<feature type="compositionally biased region" description="Basic and acidic residues" evidence="1">
    <location>
        <begin position="136"/>
        <end position="149"/>
    </location>
</feature>
<feature type="compositionally biased region" description="Basic and acidic residues" evidence="1">
    <location>
        <begin position="359"/>
        <end position="371"/>
    </location>
</feature>
<evidence type="ECO:0000313" key="2">
    <source>
        <dbReference type="EMBL" id="EIW86903.1"/>
    </source>
</evidence>
<proteinExistence type="predicted"/>
<feature type="compositionally biased region" description="Low complexity" evidence="1">
    <location>
        <begin position="558"/>
        <end position="570"/>
    </location>
</feature>
<organism evidence="2 3">
    <name type="scientific">Coniophora puteana (strain RWD-64-598)</name>
    <name type="common">Brown rot fungus</name>
    <dbReference type="NCBI Taxonomy" id="741705"/>
    <lineage>
        <taxon>Eukaryota</taxon>
        <taxon>Fungi</taxon>
        <taxon>Dikarya</taxon>
        <taxon>Basidiomycota</taxon>
        <taxon>Agaricomycotina</taxon>
        <taxon>Agaricomycetes</taxon>
        <taxon>Agaricomycetidae</taxon>
        <taxon>Boletales</taxon>
        <taxon>Coniophorineae</taxon>
        <taxon>Coniophoraceae</taxon>
        <taxon>Coniophora</taxon>
    </lineage>
</organism>
<feature type="region of interest" description="Disordered" evidence="1">
    <location>
        <begin position="1"/>
        <end position="424"/>
    </location>
</feature>
<feature type="compositionally biased region" description="Polar residues" evidence="1">
    <location>
        <begin position="380"/>
        <end position="390"/>
    </location>
</feature>
<feature type="compositionally biased region" description="Low complexity" evidence="1">
    <location>
        <begin position="36"/>
        <end position="53"/>
    </location>
</feature>
<evidence type="ECO:0000256" key="1">
    <source>
        <dbReference type="SAM" id="MobiDB-lite"/>
    </source>
</evidence>
<feature type="compositionally biased region" description="Low complexity" evidence="1">
    <location>
        <begin position="151"/>
        <end position="163"/>
    </location>
</feature>
<feature type="compositionally biased region" description="Basic and acidic residues" evidence="1">
    <location>
        <begin position="186"/>
        <end position="320"/>
    </location>
</feature>
<sequence>MTADDSPLSRASILANPPTPYSVTEPTVELPAVEKAATSATRAGAGATNGVGAEKVAPRESDPGRAISPSSKRAAARENGGPRDREVESLTLSKRAGERVSVVGRDRDRESSPTKKAAAPVQEEARLVKSASASGKKAESRGVGRKTSDRAAAAPAAPVVPVANGVSAQAYVSNSPDAPRRRRTKDKAEKYERVERADREREREKERADRAERAERSERRERERERGERYYERSERYYERGERTERERGERSERAERSDRTERERAKSGRDREREREREREKERERDRDRERYRERDRDSKRDSRRESRREQYDVADSRRRVTSQGAHQTPADDGNRYSRGRGADVPQPQPQPRAGPSSREKPRSPIRDEDFQPYYPSGVRNSVASSQLDSAHAARPVSNVYTTSTHERMSTSGRPTSELPPASELNAFRAREHWEMDRLWKGRSMYQGQPETTVIASPQSVVGAQLTNGDARNHHASITAHGSNHTAYVVQPLQAHAIPANMFYANMPSAPPPIIYAATSPPGQLPQQHYQQQQQQHASRPEFTSLPSSFVFPSKDTAAAAASPTTTSGGTSGSPPPRNPLPPPPRESNYQAAPLPDYSGSASEYWTKHASVTTH</sequence>
<dbReference type="AlphaFoldDB" id="A0A5M3N662"/>
<gene>
    <name evidence="2" type="ORF">CONPUDRAFT_79107</name>
</gene>
<dbReference type="RefSeq" id="XP_007762812.1">
    <property type="nucleotide sequence ID" value="XM_007764622.1"/>
</dbReference>
<dbReference type="OrthoDB" id="2685951at2759"/>